<dbReference type="GO" id="GO:0016719">
    <property type="term" value="F:9,9'-di-cis-zeta-carotene desaturase activity"/>
    <property type="evidence" value="ECO:0007669"/>
    <property type="project" value="UniProtKB-EC"/>
</dbReference>
<comment type="catalytic activity">
    <reaction evidence="1 10">
        <text>9,9'-di-cis-zeta-carotene + 2 a quinone = 7,7',9,9'-tetra-cis-lycopene + 2 a quinol</text>
        <dbReference type="Rhea" id="RHEA:30955"/>
        <dbReference type="ChEBI" id="CHEBI:24646"/>
        <dbReference type="ChEBI" id="CHEBI:48716"/>
        <dbReference type="ChEBI" id="CHEBI:62466"/>
        <dbReference type="ChEBI" id="CHEBI:132124"/>
        <dbReference type="EC" id="1.3.5.6"/>
    </reaction>
</comment>
<dbReference type="PANTHER" id="PTHR42923">
    <property type="entry name" value="PROTOPORPHYRINOGEN OXIDASE"/>
    <property type="match status" value="1"/>
</dbReference>
<dbReference type="InterPro" id="IPR002937">
    <property type="entry name" value="Amino_oxidase"/>
</dbReference>
<comment type="function">
    <text evidence="9 10">Catalyzes the conversion of zeta-carotene to lycopene via the intermediary of neurosporene. It carries out two consecutive desaturations (introduction of double bonds) at positions C-7 and C-7'.</text>
</comment>
<keyword evidence="12" id="KW-1185">Reference proteome</keyword>
<dbReference type="InterPro" id="IPR014103">
    <property type="entry name" value="Zeta_caro_desat"/>
</dbReference>
<dbReference type="Gene3D" id="3.50.50.60">
    <property type="entry name" value="FAD/NAD(P)-binding domain"/>
    <property type="match status" value="1"/>
</dbReference>
<keyword evidence="8 10" id="KW-0560">Oxidoreductase</keyword>
<evidence type="ECO:0000313" key="13">
    <source>
        <dbReference type="RefSeq" id="XP_008813001.2"/>
    </source>
</evidence>
<dbReference type="GO" id="GO:0016117">
    <property type="term" value="P:carotenoid biosynthetic process"/>
    <property type="evidence" value="ECO:0007669"/>
    <property type="project" value="UniProtKB-KW"/>
</dbReference>
<keyword evidence="6 10" id="KW-0125">Carotenoid biosynthesis</keyword>
<dbReference type="Pfam" id="PF01593">
    <property type="entry name" value="Amino_oxidase"/>
    <property type="match status" value="1"/>
</dbReference>
<evidence type="ECO:0000256" key="9">
    <source>
        <dbReference type="ARBA" id="ARBA00056473"/>
    </source>
</evidence>
<organism evidence="12 13">
    <name type="scientific">Phoenix dactylifera</name>
    <name type="common">Date palm</name>
    <dbReference type="NCBI Taxonomy" id="42345"/>
    <lineage>
        <taxon>Eukaryota</taxon>
        <taxon>Viridiplantae</taxon>
        <taxon>Streptophyta</taxon>
        <taxon>Embryophyta</taxon>
        <taxon>Tracheophyta</taxon>
        <taxon>Spermatophyta</taxon>
        <taxon>Magnoliopsida</taxon>
        <taxon>Liliopsida</taxon>
        <taxon>Arecaceae</taxon>
        <taxon>Coryphoideae</taxon>
        <taxon>Phoeniceae</taxon>
        <taxon>Phoenix</taxon>
    </lineage>
</organism>
<comment type="pathway">
    <text evidence="4 10">Carotenoid biosynthesis; lycopene biosynthesis.</text>
</comment>
<evidence type="ECO:0000256" key="3">
    <source>
        <dbReference type="ARBA" id="ARBA00001937"/>
    </source>
</evidence>
<dbReference type="PANTHER" id="PTHR42923:SF41">
    <property type="entry name" value="ZETA-CAROTENE DESATURASE, CHLOROPLASTIC_CHROMOPLASTIC"/>
    <property type="match status" value="1"/>
</dbReference>
<evidence type="ECO:0000256" key="8">
    <source>
        <dbReference type="ARBA" id="ARBA00023002"/>
    </source>
</evidence>
<proteinExistence type="inferred from homology"/>
<dbReference type="FunFam" id="3.50.50.60:FF:000111">
    <property type="entry name" value="Zeta-carotene desaturase"/>
    <property type="match status" value="1"/>
</dbReference>
<name>A0A8B7D520_PHODC</name>
<keyword evidence="7 10" id="KW-0957">Chromoplast</keyword>
<evidence type="ECO:0000256" key="6">
    <source>
        <dbReference type="ARBA" id="ARBA00022746"/>
    </source>
</evidence>
<dbReference type="Gene3D" id="3.90.660.50">
    <property type="match status" value="1"/>
</dbReference>
<evidence type="ECO:0000256" key="5">
    <source>
        <dbReference type="ARBA" id="ARBA00010192"/>
    </source>
</evidence>
<dbReference type="AlphaFoldDB" id="A0A8B7D520"/>
<reference evidence="13" key="1">
    <citation type="submission" date="2025-08" db="UniProtKB">
        <authorList>
            <consortium name="RefSeq"/>
        </authorList>
    </citation>
    <scope>IDENTIFICATION</scope>
    <source>
        <tissue evidence="13">Young leaves</tissue>
    </source>
</reference>
<keyword evidence="10" id="KW-0934">Plastid</keyword>
<dbReference type="Proteomes" id="UP000228380">
    <property type="component" value="Unplaced"/>
</dbReference>
<evidence type="ECO:0000256" key="10">
    <source>
        <dbReference type="RuleBase" id="RU362008"/>
    </source>
</evidence>
<dbReference type="RefSeq" id="XP_008813001.2">
    <property type="nucleotide sequence ID" value="XM_008814779.3"/>
</dbReference>
<dbReference type="GeneID" id="103723760"/>
<evidence type="ECO:0000259" key="11">
    <source>
        <dbReference type="Pfam" id="PF01593"/>
    </source>
</evidence>
<comment type="cofactor">
    <cofactor evidence="2">
        <name>NAD(+)</name>
        <dbReference type="ChEBI" id="CHEBI:57540"/>
    </cofactor>
</comment>
<feature type="domain" description="Amine oxidase" evidence="11">
    <location>
        <begin position="1"/>
        <end position="462"/>
    </location>
</feature>
<dbReference type="GO" id="GO:0009507">
    <property type="term" value="C:chloroplast"/>
    <property type="evidence" value="ECO:0007669"/>
    <property type="project" value="UniProtKB-SubCell"/>
</dbReference>
<dbReference type="InterPro" id="IPR036188">
    <property type="entry name" value="FAD/NAD-bd_sf"/>
</dbReference>
<dbReference type="NCBIfam" id="TIGR02732">
    <property type="entry name" value="zeta_caro_desat"/>
    <property type="match status" value="1"/>
</dbReference>
<evidence type="ECO:0000256" key="7">
    <source>
        <dbReference type="ARBA" id="ARBA00022904"/>
    </source>
</evidence>
<dbReference type="UniPathway" id="UPA00803"/>
<dbReference type="SUPFAM" id="SSF51905">
    <property type="entry name" value="FAD/NAD(P)-binding domain"/>
    <property type="match status" value="1"/>
</dbReference>
<dbReference type="GO" id="GO:0009509">
    <property type="term" value="C:chromoplast"/>
    <property type="evidence" value="ECO:0007669"/>
    <property type="project" value="UniProtKB-SubCell"/>
</dbReference>
<comment type="similarity">
    <text evidence="5 10">Belongs to the zeta carotene desaturase family.</text>
</comment>
<evidence type="ECO:0000313" key="12">
    <source>
        <dbReference type="Proteomes" id="UP000228380"/>
    </source>
</evidence>
<comment type="cofactor">
    <cofactor evidence="3">
        <name>NADP(+)</name>
        <dbReference type="ChEBI" id="CHEBI:58349"/>
    </cofactor>
</comment>
<evidence type="ECO:0000256" key="4">
    <source>
        <dbReference type="ARBA" id="ARBA00004900"/>
    </source>
</evidence>
<sequence length="497" mass="55240">MSTAVELLDQGHEVDIYDTRTFIGGKVGSFVDKRGNHIEMGLHVFFGCYSNLFRLMKKVGADENLLAKDHTHTFVNKWGEIGELDFRFPLGAPIHGIRAFLLTNQLKPYDKARNAVALALSPVVRALVDPNGAMQDIRNLDNISFTDWFLSKGGTRKSIERMWDPVAYALGFIDCDNISARCMLTIFCLFATKTEASLLRMLKGSPDVYLSGPIRKYIEDKGGRFHLRWGCREILYEKSQDGGTYVTGIAVSKATNKKIVKADAYVAACDVPGIKRLIPSQWRELDQFDNLYKLVGVPVVTVQLRYNGWVTELQDLERSRQLKRAAGLDNLLYTPDADFSCFADLALTSPEDYYIEGQGSLIQAVLTPGDPYMPLPNDAIISKVQKQVLELFPSSQGLEVLWSSVVKIGQSLYREAPGNDPFRPDQKTPVENFFLAGSYTKQDYIDSMEGATLSGRQAAAYICSAGEHLAALQKKLASNESEGTLRDSNAADELSLV</sequence>
<dbReference type="InterPro" id="IPR050464">
    <property type="entry name" value="Zeta_carotene_desat/Oxidored"/>
</dbReference>
<accession>A0A8B7D520</accession>
<keyword evidence="10" id="KW-0150">Chloroplast</keyword>
<gene>
    <name evidence="13" type="primary">LOC103723760</name>
</gene>
<evidence type="ECO:0000256" key="1">
    <source>
        <dbReference type="ARBA" id="ARBA00000914"/>
    </source>
</evidence>
<dbReference type="EC" id="1.3.5.6" evidence="10"/>
<evidence type="ECO:0000256" key="2">
    <source>
        <dbReference type="ARBA" id="ARBA00001911"/>
    </source>
</evidence>
<comment type="subcellular location">
    <subcellularLocation>
        <location evidence="10">Plastid</location>
        <location evidence="10">Chloroplast</location>
    </subcellularLocation>
    <subcellularLocation>
        <location evidence="10">Plastid</location>
        <location evidence="10">Chromoplast</location>
    </subcellularLocation>
</comment>
<protein>
    <recommendedName>
        <fullName evidence="10">Zeta-carotene desaturase</fullName>
        <ecNumber evidence="10">1.3.5.6</ecNumber>
    </recommendedName>
    <alternativeName>
        <fullName evidence="10">9,9'-di-cis-zeta-carotene desaturase</fullName>
    </alternativeName>
</protein>